<dbReference type="Proteomes" id="UP001162164">
    <property type="component" value="Unassembled WGS sequence"/>
</dbReference>
<feature type="domain" description="COQ9 C-terminal" evidence="9">
    <location>
        <begin position="363"/>
        <end position="433"/>
    </location>
</feature>
<evidence type="ECO:0000256" key="8">
    <source>
        <dbReference type="RuleBase" id="RU366063"/>
    </source>
</evidence>
<accession>A0ABQ9JG45</accession>
<comment type="pathway">
    <text evidence="2 8">Cofactor biosynthesis; ubiquinone biosynthesis.</text>
</comment>
<evidence type="ECO:0000256" key="1">
    <source>
        <dbReference type="ARBA" id="ARBA00004173"/>
    </source>
</evidence>
<keyword evidence="12" id="KW-1185">Reference proteome</keyword>
<evidence type="ECO:0000256" key="3">
    <source>
        <dbReference type="ARBA" id="ARBA00010766"/>
    </source>
</evidence>
<dbReference type="InterPro" id="IPR013718">
    <property type="entry name" value="COQ9_C"/>
</dbReference>
<sequence>MCTEKGLTLASTLLSHVNFIKLPYMLLDSKDHCNFCLAISKTIVYNEMESIRKSALNIYQTYLCSFETRGFYLLVNNLMTILNHTGLIGYTITLYKNHIAEEFSEKMNKTCLFIVKDQKFIQLLKKFCHLHKNEESDLIELCDQIIATLNLLRYLALRDKNNVTGSWEYLKSLENTYFKYLRKGIDLSRAHYELKVKEVQEECGSGDKPKISVTVAGQDLLRMPKEEKLKVLYSSLTAFDMMDSLLSRMFIAPGLVAAASLNFVPELGWSKEALSAGAQSLGYPGIIHGMFSRGGAHLVHYFQTSSNVKLLETLKQLQAEQENKPIPPGQFAEKAIEARLKMTIPYISKWPQAIAIMSLPPNVPNALATLLTMVDDICYYAGDRSVDFNWYMRRIGIAAVYKATELYMIQDNSQEYEKTWIFLNKRLIEAVQLHDIISKSDIKSQSTKDTAQAVFVTARNILGLNWNSHTNPNKEARDFKVNDHIQA</sequence>
<name>A0ABQ9JG45_9CUCU</name>
<dbReference type="Pfam" id="PF08568">
    <property type="entry name" value="Kinetochor_Ybp2"/>
    <property type="match status" value="1"/>
</dbReference>
<dbReference type="InterPro" id="IPR048674">
    <property type="entry name" value="COQ9_HTH"/>
</dbReference>
<evidence type="ECO:0000256" key="7">
    <source>
        <dbReference type="ARBA" id="ARBA00023128"/>
    </source>
</evidence>
<comment type="similarity">
    <text evidence="3 8">Belongs to the COQ9 family.</text>
</comment>
<dbReference type="EMBL" id="JAPWTJ010000578">
    <property type="protein sequence ID" value="KAJ8977185.1"/>
    <property type="molecule type" value="Genomic_DNA"/>
</dbReference>
<comment type="subcellular location">
    <subcellularLocation>
        <location evidence="1 8">Mitochondrion</location>
    </subcellularLocation>
</comment>
<evidence type="ECO:0000256" key="2">
    <source>
        <dbReference type="ARBA" id="ARBA00004749"/>
    </source>
</evidence>
<keyword evidence="4 8" id="KW-0831">Ubiquinone biosynthesis</keyword>
<reference evidence="11" key="1">
    <citation type="journal article" date="2023" name="Insect Mol. Biol.">
        <title>Genome sequencing provides insights into the evolution of gene families encoding plant cell wall-degrading enzymes in longhorned beetles.</title>
        <authorList>
            <person name="Shin N.R."/>
            <person name="Okamura Y."/>
            <person name="Kirsch R."/>
            <person name="Pauchet Y."/>
        </authorList>
    </citation>
    <scope>NUCLEOTIDE SEQUENCE</scope>
    <source>
        <strain evidence="11">MMC_N1</strain>
    </source>
</reference>
<comment type="function">
    <text evidence="8">Membrane-associated protein that warps the membrane surface to access and bind aromatic isoprenes with high specificity, including ubiquinone (CoQ) isoprene intermediates and presents them directly to Coq7, therefore facilitating the Coq7-mediated hydroxylase step. Participates in the biosynthesis of coenzyme Q, also named ubiquinone, an essential lipid-soluble electron transporter for aerobic cellular respiration.</text>
</comment>
<dbReference type="InterPro" id="IPR012762">
    <property type="entry name" value="Ubiq_biosynth_COQ9"/>
</dbReference>
<evidence type="ECO:0000259" key="9">
    <source>
        <dbReference type="Pfam" id="PF08511"/>
    </source>
</evidence>
<evidence type="ECO:0000313" key="11">
    <source>
        <dbReference type="EMBL" id="KAJ8977185.1"/>
    </source>
</evidence>
<evidence type="ECO:0000259" key="10">
    <source>
        <dbReference type="Pfam" id="PF21392"/>
    </source>
</evidence>
<proteinExistence type="inferred from homology"/>
<protein>
    <recommendedName>
        <fullName evidence="8">Ubiquinone biosynthesis protein</fullName>
    </recommendedName>
</protein>
<keyword evidence="6 8" id="KW-0446">Lipid-binding</keyword>
<evidence type="ECO:0000256" key="5">
    <source>
        <dbReference type="ARBA" id="ARBA00022946"/>
    </source>
</evidence>
<dbReference type="NCBIfam" id="TIGR02396">
    <property type="entry name" value="diverge_rpsU"/>
    <property type="match status" value="1"/>
</dbReference>
<gene>
    <name evidence="11" type="ORF">NQ317_018066</name>
</gene>
<dbReference type="PANTHER" id="PTHR21427:SF19">
    <property type="entry name" value="UBIQUINONE BIOSYNTHESIS PROTEIN COQ9, MITOCHONDRIAL"/>
    <property type="match status" value="1"/>
</dbReference>
<dbReference type="Pfam" id="PF08511">
    <property type="entry name" value="COQ9"/>
    <property type="match status" value="1"/>
</dbReference>
<keyword evidence="7 8" id="KW-0496">Mitochondrion</keyword>
<comment type="caution">
    <text evidence="11">The sequence shown here is derived from an EMBL/GenBank/DDBJ whole genome shotgun (WGS) entry which is preliminary data.</text>
</comment>
<dbReference type="Gene3D" id="1.10.357.10">
    <property type="entry name" value="Tetracycline Repressor, domain 2"/>
    <property type="match status" value="1"/>
</dbReference>
<evidence type="ECO:0000256" key="4">
    <source>
        <dbReference type="ARBA" id="ARBA00022688"/>
    </source>
</evidence>
<organism evidence="11 12">
    <name type="scientific">Molorchus minor</name>
    <dbReference type="NCBI Taxonomy" id="1323400"/>
    <lineage>
        <taxon>Eukaryota</taxon>
        <taxon>Metazoa</taxon>
        <taxon>Ecdysozoa</taxon>
        <taxon>Arthropoda</taxon>
        <taxon>Hexapoda</taxon>
        <taxon>Insecta</taxon>
        <taxon>Pterygota</taxon>
        <taxon>Neoptera</taxon>
        <taxon>Endopterygota</taxon>
        <taxon>Coleoptera</taxon>
        <taxon>Polyphaga</taxon>
        <taxon>Cucujiformia</taxon>
        <taxon>Chrysomeloidea</taxon>
        <taxon>Cerambycidae</taxon>
        <taxon>Lamiinae</taxon>
        <taxon>Monochamini</taxon>
        <taxon>Molorchus</taxon>
    </lineage>
</organism>
<keyword evidence="5" id="KW-0809">Transit peptide</keyword>
<dbReference type="Pfam" id="PF21392">
    <property type="entry name" value="COQ9_N"/>
    <property type="match status" value="1"/>
</dbReference>
<dbReference type="InterPro" id="IPR013877">
    <property type="entry name" value="YAP-bd/ALF4/Glomulin"/>
</dbReference>
<dbReference type="PANTHER" id="PTHR21427">
    <property type="entry name" value="UBIQUINONE BIOSYNTHESIS PROTEIN COQ9, MITOCHONDRIAL"/>
    <property type="match status" value="1"/>
</dbReference>
<feature type="domain" description="Ubiquinone biosynthesis protein COQ9 HTH" evidence="10">
    <location>
        <begin position="258"/>
        <end position="279"/>
    </location>
</feature>
<evidence type="ECO:0000313" key="12">
    <source>
        <dbReference type="Proteomes" id="UP001162164"/>
    </source>
</evidence>
<evidence type="ECO:0000256" key="6">
    <source>
        <dbReference type="ARBA" id="ARBA00023121"/>
    </source>
</evidence>